<protein>
    <submittedName>
        <fullName evidence="2">Uncharacterized protein</fullName>
    </submittedName>
</protein>
<dbReference type="Proteomes" id="UP000824469">
    <property type="component" value="Unassembled WGS sequence"/>
</dbReference>
<sequence>QVHGVGHAASMCSSPSDWKSKPFVGSHSLPFQKVGCVAIGVVTLVGCYTVTKEDGELKPVLNSKPVLEDRYVLTAKSKQPFSNPLFQGLALEEANKSDEDGEDNSRDENEITSDTLEEEKSAYETKESTEKPEVFSPYSKEKLSEIVDSFEEERWKMYEGKNSTMKIQSTSENTKF</sequence>
<keyword evidence="3" id="KW-1185">Reference proteome</keyword>
<reference evidence="2 3" key="1">
    <citation type="journal article" date="2021" name="Nat. Plants">
        <title>The Taxus genome provides insights into paclitaxel biosynthesis.</title>
        <authorList>
            <person name="Xiong X."/>
            <person name="Gou J."/>
            <person name="Liao Q."/>
            <person name="Li Y."/>
            <person name="Zhou Q."/>
            <person name="Bi G."/>
            <person name="Li C."/>
            <person name="Du R."/>
            <person name="Wang X."/>
            <person name="Sun T."/>
            <person name="Guo L."/>
            <person name="Liang H."/>
            <person name="Lu P."/>
            <person name="Wu Y."/>
            <person name="Zhang Z."/>
            <person name="Ro D.K."/>
            <person name="Shang Y."/>
            <person name="Huang S."/>
            <person name="Yan J."/>
        </authorList>
    </citation>
    <scope>NUCLEOTIDE SEQUENCE [LARGE SCALE GENOMIC DNA]</scope>
    <source>
        <strain evidence="2">Ta-2019</strain>
    </source>
</reference>
<dbReference type="AlphaFoldDB" id="A0AA38L7Z8"/>
<comment type="caution">
    <text evidence="2">The sequence shown here is derived from an EMBL/GenBank/DDBJ whole genome shotgun (WGS) entry which is preliminary data.</text>
</comment>
<gene>
    <name evidence="2" type="ORF">KI387_023363</name>
</gene>
<evidence type="ECO:0000256" key="1">
    <source>
        <dbReference type="SAM" id="MobiDB-lite"/>
    </source>
</evidence>
<name>A0AA38L7Z8_TAXCH</name>
<feature type="non-terminal residue" evidence="2">
    <location>
        <position position="1"/>
    </location>
</feature>
<proteinExistence type="predicted"/>
<dbReference type="EMBL" id="JAHRHJ020000005">
    <property type="protein sequence ID" value="KAH9314736.1"/>
    <property type="molecule type" value="Genomic_DNA"/>
</dbReference>
<feature type="compositionally biased region" description="Basic and acidic residues" evidence="1">
    <location>
        <begin position="118"/>
        <end position="138"/>
    </location>
</feature>
<accession>A0AA38L7Z8</accession>
<evidence type="ECO:0000313" key="2">
    <source>
        <dbReference type="EMBL" id="KAH9314736.1"/>
    </source>
</evidence>
<organism evidence="2 3">
    <name type="scientific">Taxus chinensis</name>
    <name type="common">Chinese yew</name>
    <name type="synonym">Taxus wallichiana var. chinensis</name>
    <dbReference type="NCBI Taxonomy" id="29808"/>
    <lineage>
        <taxon>Eukaryota</taxon>
        <taxon>Viridiplantae</taxon>
        <taxon>Streptophyta</taxon>
        <taxon>Embryophyta</taxon>
        <taxon>Tracheophyta</taxon>
        <taxon>Spermatophyta</taxon>
        <taxon>Pinopsida</taxon>
        <taxon>Pinidae</taxon>
        <taxon>Conifers II</taxon>
        <taxon>Cupressales</taxon>
        <taxon>Taxaceae</taxon>
        <taxon>Taxus</taxon>
    </lineage>
</organism>
<feature type="region of interest" description="Disordered" evidence="1">
    <location>
        <begin position="84"/>
        <end position="138"/>
    </location>
</feature>
<feature type="compositionally biased region" description="Basic and acidic residues" evidence="1">
    <location>
        <begin position="93"/>
        <end position="109"/>
    </location>
</feature>
<evidence type="ECO:0000313" key="3">
    <source>
        <dbReference type="Proteomes" id="UP000824469"/>
    </source>
</evidence>